<keyword evidence="2" id="KW-0732">Signal</keyword>
<comment type="caution">
    <text evidence="3">The sequence shown here is derived from an EMBL/GenBank/DDBJ whole genome shotgun (WGS) entry which is preliminary data.</text>
</comment>
<gene>
    <name evidence="3" type="ORF">HYX28_00800</name>
</gene>
<sequence>MNALHSIRKTLFPCALALFILLAFAAFARAQSAAPMPAPSVAGLNVLLAQLDQTAQTTNLDLAKLRIEKWKTNGDVRQQLQSNADSLSRNLTGALPAIVGGVRSSPENLAANFKLYRNVDALYDVLSALTDVASNSAPRGDYQALATDVSNLEVIRRALADRIEAMAAMRDAALARGPGGTTASAKSGKSGVKKIVIDDSAPAKSTTHKKKPATTTPPQ</sequence>
<protein>
    <submittedName>
        <fullName evidence="3">Uncharacterized protein</fullName>
    </submittedName>
</protein>
<evidence type="ECO:0000313" key="4">
    <source>
        <dbReference type="Proteomes" id="UP000779809"/>
    </source>
</evidence>
<reference evidence="3" key="1">
    <citation type="submission" date="2020-07" db="EMBL/GenBank/DDBJ databases">
        <title>Huge and variable diversity of episymbiotic CPR bacteria and DPANN archaea in groundwater ecosystems.</title>
        <authorList>
            <person name="He C.Y."/>
            <person name="Keren R."/>
            <person name="Whittaker M."/>
            <person name="Farag I.F."/>
            <person name="Doudna J."/>
            <person name="Cate J.H.D."/>
            <person name="Banfield J.F."/>
        </authorList>
    </citation>
    <scope>NUCLEOTIDE SEQUENCE</scope>
    <source>
        <strain evidence="3">NC_groundwater_580_Pr5_B-0.1um_64_19</strain>
    </source>
</reference>
<dbReference type="EMBL" id="JACPNR010000003">
    <property type="protein sequence ID" value="MBI2677299.1"/>
    <property type="molecule type" value="Genomic_DNA"/>
</dbReference>
<dbReference type="AlphaFoldDB" id="A0A932A5Z4"/>
<dbReference type="Proteomes" id="UP000779809">
    <property type="component" value="Unassembled WGS sequence"/>
</dbReference>
<feature type="chain" id="PRO_5038010620" evidence="2">
    <location>
        <begin position="26"/>
        <end position="219"/>
    </location>
</feature>
<feature type="compositionally biased region" description="Low complexity" evidence="1">
    <location>
        <begin position="183"/>
        <end position="205"/>
    </location>
</feature>
<proteinExistence type="predicted"/>
<evidence type="ECO:0000256" key="2">
    <source>
        <dbReference type="SAM" id="SignalP"/>
    </source>
</evidence>
<evidence type="ECO:0000256" key="1">
    <source>
        <dbReference type="SAM" id="MobiDB-lite"/>
    </source>
</evidence>
<accession>A0A932A5Z4</accession>
<organism evidence="3 4">
    <name type="scientific">Candidatus Korobacter versatilis</name>
    <dbReference type="NCBI Taxonomy" id="658062"/>
    <lineage>
        <taxon>Bacteria</taxon>
        <taxon>Pseudomonadati</taxon>
        <taxon>Acidobacteriota</taxon>
        <taxon>Terriglobia</taxon>
        <taxon>Terriglobales</taxon>
        <taxon>Candidatus Korobacteraceae</taxon>
        <taxon>Candidatus Korobacter</taxon>
    </lineage>
</organism>
<name>A0A932A5Z4_9BACT</name>
<evidence type="ECO:0000313" key="3">
    <source>
        <dbReference type="EMBL" id="MBI2677299.1"/>
    </source>
</evidence>
<feature type="region of interest" description="Disordered" evidence="1">
    <location>
        <begin position="175"/>
        <end position="219"/>
    </location>
</feature>
<feature type="signal peptide" evidence="2">
    <location>
        <begin position="1"/>
        <end position="25"/>
    </location>
</feature>